<dbReference type="GO" id="GO:0005737">
    <property type="term" value="C:cytoplasm"/>
    <property type="evidence" value="ECO:0007669"/>
    <property type="project" value="UniProtKB-SubCell"/>
</dbReference>
<dbReference type="AlphaFoldDB" id="A0A0V8HQI5"/>
<dbReference type="FunFam" id="3.90.400.10:FF:000002">
    <property type="entry name" value="Sucrose isomerase"/>
    <property type="match status" value="1"/>
</dbReference>
<evidence type="ECO:0000256" key="1">
    <source>
        <dbReference type="ARBA" id="ARBA00004496"/>
    </source>
</evidence>
<dbReference type="PANTHER" id="PTHR10357:SF184">
    <property type="entry name" value="OLIGO-1,6-GLUCOSIDASE 1"/>
    <property type="match status" value="1"/>
</dbReference>
<evidence type="ECO:0000313" key="8">
    <source>
        <dbReference type="EMBL" id="SCB73726.1"/>
    </source>
</evidence>
<dbReference type="InterPro" id="IPR013780">
    <property type="entry name" value="Glyco_hydro_b"/>
</dbReference>
<dbReference type="SUPFAM" id="SSF51011">
    <property type="entry name" value="Glycosyl hydrolase domain"/>
    <property type="match status" value="1"/>
</dbReference>
<dbReference type="FunFam" id="2.60.40.1180:FF:000007">
    <property type="entry name" value="Sucrose isomerase"/>
    <property type="match status" value="1"/>
</dbReference>
<dbReference type="InterPro" id="IPR056300">
    <property type="entry name" value="SusG-like_C"/>
</dbReference>
<dbReference type="FunFam" id="3.20.20.80:FF:000064">
    <property type="entry name" value="Oligo-1,6-glucosidase"/>
    <property type="match status" value="2"/>
</dbReference>
<dbReference type="Gene3D" id="2.60.40.1180">
    <property type="entry name" value="Golgi alpha-mannosidase II"/>
    <property type="match status" value="1"/>
</dbReference>
<reference evidence="9" key="1">
    <citation type="submission" date="2016-08" db="EMBL/GenBank/DDBJ databases">
        <authorList>
            <person name="Varghese N."/>
            <person name="Submissions Spin"/>
        </authorList>
    </citation>
    <scope>NUCLEOTIDE SEQUENCE [LARGE SCALE GENOMIC DNA]</scope>
    <source>
        <strain evidence="9">SGD-1123</strain>
    </source>
</reference>
<dbReference type="OrthoDB" id="9805159at2"/>
<evidence type="ECO:0000256" key="3">
    <source>
        <dbReference type="ARBA" id="ARBA00022801"/>
    </source>
</evidence>
<comment type="catalytic activity">
    <reaction evidence="5">
        <text>Hydrolysis of (1-&gt;6)-alpha-D-glucosidic linkages in some oligosaccharides produced from starch and glycogen by alpha-amylase, and in isomaltose.</text>
        <dbReference type="EC" id="3.2.1.10"/>
    </reaction>
</comment>
<comment type="subcellular location">
    <subcellularLocation>
        <location evidence="1">Cytoplasm</location>
    </subcellularLocation>
</comment>
<accession>A0A0V8HQI5</accession>
<evidence type="ECO:0000256" key="2">
    <source>
        <dbReference type="ARBA" id="ARBA00008061"/>
    </source>
</evidence>
<dbReference type="RefSeq" id="WP_058297104.1">
    <property type="nucleotide sequence ID" value="NZ_FMAU01000001.1"/>
</dbReference>
<dbReference type="GO" id="GO:0004556">
    <property type="term" value="F:alpha-amylase activity"/>
    <property type="evidence" value="ECO:0007669"/>
    <property type="project" value="TreeGrafter"/>
</dbReference>
<evidence type="ECO:0000313" key="9">
    <source>
        <dbReference type="Proteomes" id="UP000181997"/>
    </source>
</evidence>
<feature type="domain" description="Glycosyl hydrolase family 13 catalytic" evidence="7">
    <location>
        <begin position="13"/>
        <end position="404"/>
    </location>
</feature>
<gene>
    <name evidence="8" type="ORF">GA0061094_0168</name>
</gene>
<organism evidence="8 9">
    <name type="scientific">[Bacillus] enclensis</name>
    <dbReference type="NCBI Taxonomy" id="1402860"/>
    <lineage>
        <taxon>Bacteria</taxon>
        <taxon>Bacillati</taxon>
        <taxon>Bacillota</taxon>
        <taxon>Bacilli</taxon>
        <taxon>Bacillales</taxon>
        <taxon>Bacillaceae</taxon>
        <taxon>Rossellomorea</taxon>
    </lineage>
</organism>
<proteinExistence type="inferred from homology"/>
<evidence type="ECO:0000256" key="4">
    <source>
        <dbReference type="ARBA" id="ARBA00023295"/>
    </source>
</evidence>
<keyword evidence="9" id="KW-1185">Reference proteome</keyword>
<evidence type="ECO:0000259" key="7">
    <source>
        <dbReference type="SMART" id="SM00642"/>
    </source>
</evidence>
<dbReference type="NCBIfam" id="NF008183">
    <property type="entry name" value="PRK10933.1"/>
    <property type="match status" value="1"/>
</dbReference>
<evidence type="ECO:0000256" key="5">
    <source>
        <dbReference type="ARBA" id="ARBA00036217"/>
    </source>
</evidence>
<dbReference type="Pfam" id="PF00128">
    <property type="entry name" value="Alpha-amylase"/>
    <property type="match status" value="1"/>
</dbReference>
<dbReference type="SMART" id="SM00642">
    <property type="entry name" value="Aamy"/>
    <property type="match status" value="1"/>
</dbReference>
<evidence type="ECO:0000256" key="6">
    <source>
        <dbReference type="ARBA" id="ARBA00038939"/>
    </source>
</evidence>
<comment type="similarity">
    <text evidence="2">Belongs to the glycosyl hydrolase 13 family.</text>
</comment>
<dbReference type="Gene3D" id="3.90.400.10">
    <property type="entry name" value="Oligo-1,6-glucosidase, Domain 2"/>
    <property type="match status" value="1"/>
</dbReference>
<dbReference type="EC" id="3.2.1.10" evidence="6"/>
<dbReference type="PANTHER" id="PTHR10357">
    <property type="entry name" value="ALPHA-AMYLASE FAMILY MEMBER"/>
    <property type="match status" value="1"/>
</dbReference>
<dbReference type="EMBL" id="FMAU01000001">
    <property type="protein sequence ID" value="SCB73726.1"/>
    <property type="molecule type" value="Genomic_DNA"/>
</dbReference>
<protein>
    <recommendedName>
        <fullName evidence="6">oligo-1,6-glucosidase</fullName>
        <ecNumber evidence="6">3.2.1.10</ecNumber>
    </recommendedName>
</protein>
<dbReference type="CDD" id="cd11333">
    <property type="entry name" value="AmyAc_SI_OligoGlu_DGase"/>
    <property type="match status" value="1"/>
</dbReference>
<sequence>MEKKWWHRSTVYQIYPRSFNDHNGDGIGDIPGIIEKLDYLAFLGIDIIWLSPVYQSPNDDNGYDISDYYEIMSDFGTMDDMEKLIQEARKRDIHIMMDLVINHTSDEHPWFIESRKSKDNPYRDYYVWRDGSGGPPSGITSVFSGPAWEYDEETGEYYFHLFSRKQPDLNLHNKEVREHLYNMMNFWLDKGVSGFRMDVIDLIGKEIDHNVLTDGPKLHDYLQEMNREVLSNYPTVTVGETPSATPETAKLYTGEGRNELDMVFTFQHMSLDEVDGKGKWALKPLNLRDLKQTLGKWQTELHGQGWNSLYWNNHDQPRIVSRWGNDREYRVESAKMLATILHMMQGTPYVYQGEEIGMTNIVFDDIRDYRDIETINLYNEKISEGIPHKEVMKSIHVKGRDNARTPFQWDRSHHGGFTTGTPWLEVNANHKEINAEDALKDEDSIFHYYRKLIRLRKEHDIIVYGGYDPILVEHPEIFAYKRKLGNETLVVVANFYGNEPELSLPEQLDGTSCEIVINNCEGASGRPSGLKTLRPYEAIVYLIKH</sequence>
<dbReference type="GO" id="GO:0004574">
    <property type="term" value="F:oligo-1,6-glucosidase activity"/>
    <property type="evidence" value="ECO:0007669"/>
    <property type="project" value="UniProtKB-EC"/>
</dbReference>
<dbReference type="InterPro" id="IPR017853">
    <property type="entry name" value="GH"/>
</dbReference>
<keyword evidence="4" id="KW-0326">Glycosidase</keyword>
<dbReference type="SUPFAM" id="SSF51445">
    <property type="entry name" value="(Trans)glycosidases"/>
    <property type="match status" value="1"/>
</dbReference>
<dbReference type="InterPro" id="IPR045857">
    <property type="entry name" value="O16G_dom_2"/>
</dbReference>
<keyword evidence="3" id="KW-0378">Hydrolase</keyword>
<name>A0A0V8HQI5_9BACI</name>
<dbReference type="Proteomes" id="UP000181997">
    <property type="component" value="Unassembled WGS sequence"/>
</dbReference>
<dbReference type="Gene3D" id="3.20.20.80">
    <property type="entry name" value="Glycosidases"/>
    <property type="match status" value="1"/>
</dbReference>
<dbReference type="GO" id="GO:0009313">
    <property type="term" value="P:oligosaccharide catabolic process"/>
    <property type="evidence" value="ECO:0007669"/>
    <property type="project" value="TreeGrafter"/>
</dbReference>
<dbReference type="Pfam" id="PF23915">
    <property type="entry name" value="SusG_C"/>
    <property type="match status" value="1"/>
</dbReference>
<dbReference type="InterPro" id="IPR006047">
    <property type="entry name" value="GH13_cat_dom"/>
</dbReference>